<dbReference type="PANTHER" id="PTHR12475">
    <property type="match status" value="1"/>
</dbReference>
<sequence length="357" mass="39945">MFMFILCRPTIEGLFLVSHTRFVFPLIAYPPPPPQSPLLLSRDSERVIKPDPVMMVSLSCLIGYGESLLETVQAHPWSTIGAIVVLSSVKNVPLMWHARLITAVLYHSIARKNDVVTVERHGGQSLFGYIVTSSRSPLYECDINGHKSDSTYFSDLDINRIHLITRLLKGAGDLSLRPARPNVAREDRPKKMRVLLGGTCCSFRREIKPYAAYEIHSRVLAWDEKWLYVVSYFVKPGSARKMASLQNKAGDKSEMADVARGMVFTSAIAKFVFKEGRKTVRPADALEELGLLSASNEAVKTSEGGEEPWTPSRVEEQRKTGMKIAQHLIALDELHDQFEQVSEHPFLGKFGVLGTMC</sequence>
<evidence type="ECO:0000313" key="3">
    <source>
        <dbReference type="Proteomes" id="UP000042958"/>
    </source>
</evidence>
<evidence type="ECO:0000313" key="2">
    <source>
        <dbReference type="EMBL" id="CEJ57900.1"/>
    </source>
</evidence>
<dbReference type="InterPro" id="IPR029069">
    <property type="entry name" value="HotDog_dom_sf"/>
</dbReference>
<name>A0A0F7TR30_PENBI</name>
<dbReference type="AlphaFoldDB" id="A0A0F7TR30"/>
<organism evidence="2 3">
    <name type="scientific">Penicillium brasilianum</name>
    <dbReference type="NCBI Taxonomy" id="104259"/>
    <lineage>
        <taxon>Eukaryota</taxon>
        <taxon>Fungi</taxon>
        <taxon>Dikarya</taxon>
        <taxon>Ascomycota</taxon>
        <taxon>Pezizomycotina</taxon>
        <taxon>Eurotiomycetes</taxon>
        <taxon>Eurotiomycetidae</taxon>
        <taxon>Eurotiales</taxon>
        <taxon>Aspergillaceae</taxon>
        <taxon>Penicillium</taxon>
    </lineage>
</organism>
<gene>
    <name evidence="2" type="ORF">PMG11_06577</name>
</gene>
<dbReference type="OrthoDB" id="265761at2759"/>
<dbReference type="PANTHER" id="PTHR12475:SF4">
    <property type="entry name" value="PROTEIN THEM6"/>
    <property type="match status" value="1"/>
</dbReference>
<accession>A0A0F7TR30</accession>
<dbReference type="InterPro" id="IPR051490">
    <property type="entry name" value="THEM6_lcsJ_thioesterase"/>
</dbReference>
<evidence type="ECO:0000256" key="1">
    <source>
        <dbReference type="ARBA" id="ARBA00038476"/>
    </source>
</evidence>
<dbReference type="SUPFAM" id="SSF54637">
    <property type="entry name" value="Thioesterase/thiol ester dehydrase-isomerase"/>
    <property type="match status" value="1"/>
</dbReference>
<proteinExistence type="inferred from homology"/>
<comment type="similarity">
    <text evidence="1">Belongs to the lcsJ thioesterase family.</text>
</comment>
<dbReference type="Pfam" id="PF13279">
    <property type="entry name" value="4HBT_2"/>
    <property type="match status" value="1"/>
</dbReference>
<dbReference type="EMBL" id="CDHK01000005">
    <property type="protein sequence ID" value="CEJ57900.1"/>
    <property type="molecule type" value="Genomic_DNA"/>
</dbReference>
<dbReference type="Proteomes" id="UP000042958">
    <property type="component" value="Unassembled WGS sequence"/>
</dbReference>
<protein>
    <submittedName>
        <fullName evidence="2">Uncharacterized protein</fullName>
    </submittedName>
</protein>
<reference evidence="3" key="1">
    <citation type="journal article" date="2015" name="Genome Announc.">
        <title>Draft genome sequence of the fungus Penicillium brasilianum MG11.</title>
        <authorList>
            <person name="Horn F."/>
            <person name="Linde J."/>
            <person name="Mattern D.J."/>
            <person name="Walther G."/>
            <person name="Guthke R."/>
            <person name="Brakhage A.A."/>
            <person name="Valiante V."/>
        </authorList>
    </citation>
    <scope>NUCLEOTIDE SEQUENCE [LARGE SCALE GENOMIC DNA]</scope>
    <source>
        <strain evidence="3">MG11</strain>
    </source>
</reference>
<keyword evidence="3" id="KW-1185">Reference proteome</keyword>